<sequence>MGDKPAPEKFDRHLPMKIKGLNEAQLLALLQKVLPKATNDPHLATAIYNEVAKEVQLMKNIESFEKFCEKGAIPDLEPQTVTGLQNELTAHFGEENVAITPDEETKQVAVEIVLPDRTISSKVKVDPSVKEEEVKAPFVPFPVALPEDPELVWLLGRRENLGPDEAALSLAKIEEEFWETKKGVELQRDRVEKSFAEFITHVPASALTDSGLRRHYKEPEALRTLRLLKIGKGPELAEAKA</sequence>
<evidence type="ECO:0000313" key="2">
    <source>
        <dbReference type="Proteomes" id="UP000005824"/>
    </source>
</evidence>
<dbReference type="STRING" id="497964.CfE428DRAFT_3688"/>
<dbReference type="Proteomes" id="UP000005824">
    <property type="component" value="Unassembled WGS sequence"/>
</dbReference>
<keyword evidence="2" id="KW-1185">Reference proteome</keyword>
<organism evidence="1 2">
    <name type="scientific">Chthoniobacter flavus Ellin428</name>
    <dbReference type="NCBI Taxonomy" id="497964"/>
    <lineage>
        <taxon>Bacteria</taxon>
        <taxon>Pseudomonadati</taxon>
        <taxon>Verrucomicrobiota</taxon>
        <taxon>Spartobacteria</taxon>
        <taxon>Chthoniobacterales</taxon>
        <taxon>Chthoniobacteraceae</taxon>
        <taxon>Chthoniobacter</taxon>
    </lineage>
</organism>
<proteinExistence type="predicted"/>
<dbReference type="InParanoid" id="B4D450"/>
<protein>
    <submittedName>
        <fullName evidence="1">Uncharacterized protein</fullName>
    </submittedName>
</protein>
<evidence type="ECO:0000313" key="1">
    <source>
        <dbReference type="EMBL" id="EDY18651.1"/>
    </source>
</evidence>
<accession>B4D450</accession>
<gene>
    <name evidence="1" type="ORF">CfE428DRAFT_3688</name>
</gene>
<dbReference type="EMBL" id="ABVL01000011">
    <property type="protein sequence ID" value="EDY18651.1"/>
    <property type="molecule type" value="Genomic_DNA"/>
</dbReference>
<dbReference type="AlphaFoldDB" id="B4D450"/>
<comment type="caution">
    <text evidence="1">The sequence shown here is derived from an EMBL/GenBank/DDBJ whole genome shotgun (WGS) entry which is preliminary data.</text>
</comment>
<reference evidence="1 2" key="1">
    <citation type="journal article" date="2011" name="J. Bacteriol.">
        <title>Genome sequence of Chthoniobacter flavus Ellin428, an aerobic heterotrophic soil bacterium.</title>
        <authorList>
            <person name="Kant R."/>
            <person name="van Passel M.W."/>
            <person name="Palva A."/>
            <person name="Lucas S."/>
            <person name="Lapidus A."/>
            <person name="Glavina Del Rio T."/>
            <person name="Dalin E."/>
            <person name="Tice H."/>
            <person name="Bruce D."/>
            <person name="Goodwin L."/>
            <person name="Pitluck S."/>
            <person name="Larimer F.W."/>
            <person name="Land M.L."/>
            <person name="Hauser L."/>
            <person name="Sangwan P."/>
            <person name="de Vos W.M."/>
            <person name="Janssen P.H."/>
            <person name="Smidt H."/>
        </authorList>
    </citation>
    <scope>NUCLEOTIDE SEQUENCE [LARGE SCALE GENOMIC DNA]</scope>
    <source>
        <strain evidence="1 2">Ellin428</strain>
    </source>
</reference>
<name>B4D450_9BACT</name>